<evidence type="ECO:0008006" key="3">
    <source>
        <dbReference type="Google" id="ProtNLM"/>
    </source>
</evidence>
<reference evidence="1 2" key="1">
    <citation type="submission" date="2019-09" db="EMBL/GenBank/DDBJ databases">
        <authorList>
            <person name="Christie C.A."/>
            <person name="Diallo A.S."/>
            <person name="Dixon Z."/>
            <person name="McIntosh P.M."/>
            <person name="Murthy K.H."/>
            <person name="Rosen M.G."/>
            <person name="Simpson L.M."/>
            <person name="Koustas K."/>
            <person name="Fogarty M.P."/>
            <person name="Molloy S.D."/>
            <person name="Garlena R.A."/>
            <person name="Russell D.A."/>
            <person name="Pope W.H."/>
            <person name="Jacobs-Sera D."/>
            <person name="Hatfull G.F."/>
        </authorList>
    </citation>
    <scope>NUCLEOTIDE SEQUENCE [LARGE SCALE GENOMIC DNA]</scope>
</reference>
<dbReference type="SUPFAM" id="SSF54001">
    <property type="entry name" value="Cysteine proteinases"/>
    <property type="match status" value="1"/>
</dbReference>
<dbReference type="Proteomes" id="UP000400849">
    <property type="component" value="Segment"/>
</dbReference>
<sequence length="228" mass="24768">MSELETQVEVAGQPRKFGRLVEHDPRSRSYGLVVNPTATLETVLWTNSAPVLDQGSLGSCTGHAMAQWENTTRTREGLSEWLTDDDAVELYSAATQHDEFPGEYPPIDTGSSGLAVAKAAQAKGYITGYRHAFGMQQTLLALQIAPVLIGTLWLSGMNTPDDKLMLHASGEELGGHEYLLLGCNVEDEYVTVLNSWSSTWGENGTARISFLDLEALLKQEGDVTVPVV</sequence>
<dbReference type="RefSeq" id="YP_010648818.1">
    <property type="nucleotide sequence ID" value="NC_070762.1"/>
</dbReference>
<protein>
    <recommendedName>
        <fullName evidence="3">Peptidase C1A papain C-terminal domain-containing protein</fullName>
    </recommendedName>
</protein>
<dbReference type="Gene3D" id="3.90.70.10">
    <property type="entry name" value="Cysteine proteinases"/>
    <property type="match status" value="2"/>
</dbReference>
<proteinExistence type="predicted"/>
<dbReference type="GO" id="GO:0001897">
    <property type="term" value="P:symbiont-mediated cytolysis of host cell"/>
    <property type="evidence" value="ECO:0007669"/>
    <property type="project" value="UniProtKB-ARBA"/>
</dbReference>
<dbReference type="GeneID" id="77924277"/>
<organism evidence="1 2">
    <name type="scientific">Gordonia phage Sixama</name>
    <dbReference type="NCBI Taxonomy" id="2653271"/>
    <lineage>
        <taxon>Viruses</taxon>
        <taxon>Duplodnaviria</taxon>
        <taxon>Heunggongvirae</taxon>
        <taxon>Uroviricota</taxon>
        <taxon>Caudoviricetes</taxon>
        <taxon>Sixamavirus</taxon>
        <taxon>Sixamavirus sixama</taxon>
    </lineage>
</organism>
<dbReference type="KEGG" id="vg:77924277"/>
<dbReference type="InterPro" id="IPR038765">
    <property type="entry name" value="Papain-like_cys_pep_sf"/>
</dbReference>
<dbReference type="EMBL" id="MN484601">
    <property type="protein sequence ID" value="QGF20288.1"/>
    <property type="molecule type" value="Genomic_DNA"/>
</dbReference>
<gene>
    <name evidence="1" type="primary">109</name>
    <name evidence="1" type="ORF">SEA_SIXAMA_109</name>
</gene>
<keyword evidence="2" id="KW-1185">Reference proteome</keyword>
<evidence type="ECO:0000313" key="2">
    <source>
        <dbReference type="Proteomes" id="UP000400849"/>
    </source>
</evidence>
<accession>A0A5Q2F1Z3</accession>
<name>A0A5Q2F1Z3_9CAUD</name>
<evidence type="ECO:0000313" key="1">
    <source>
        <dbReference type="EMBL" id="QGF20288.1"/>
    </source>
</evidence>